<dbReference type="SMART" id="SM00558">
    <property type="entry name" value="JmjC"/>
    <property type="match status" value="1"/>
</dbReference>
<dbReference type="PANTHER" id="PTHR13096">
    <property type="entry name" value="MINA53 MYC INDUCED NUCLEAR ANTIGEN"/>
    <property type="match status" value="1"/>
</dbReference>
<evidence type="ECO:0000256" key="3">
    <source>
        <dbReference type="ARBA" id="ARBA00023004"/>
    </source>
</evidence>
<name>A0A8J4E778_9ACTN</name>
<evidence type="ECO:0000256" key="2">
    <source>
        <dbReference type="ARBA" id="ARBA00022723"/>
    </source>
</evidence>
<comment type="cofactor">
    <cofactor evidence="1">
        <name>Fe(2+)</name>
        <dbReference type="ChEBI" id="CHEBI:29033"/>
    </cofactor>
</comment>
<evidence type="ECO:0000313" key="6">
    <source>
        <dbReference type="Proteomes" id="UP000612585"/>
    </source>
</evidence>
<dbReference type="Pfam" id="PF08007">
    <property type="entry name" value="JmjC_2"/>
    <property type="match status" value="1"/>
</dbReference>
<dbReference type="Gene3D" id="2.60.120.650">
    <property type="entry name" value="Cupin"/>
    <property type="match status" value="1"/>
</dbReference>
<gene>
    <name evidence="5" type="ORF">Vau01_090730</name>
</gene>
<dbReference type="PANTHER" id="PTHR13096:SF9">
    <property type="entry name" value="BIFUNCTIONAL LYSINE-SPECIFIC DEMETHYLASE AND HISTIDYL-HYDROXYLASE"/>
    <property type="match status" value="1"/>
</dbReference>
<dbReference type="InterPro" id="IPR039994">
    <property type="entry name" value="NO66-like"/>
</dbReference>
<evidence type="ECO:0000313" key="5">
    <source>
        <dbReference type="EMBL" id="GIJ61557.1"/>
    </source>
</evidence>
<keyword evidence="3" id="KW-0408">Iron</keyword>
<dbReference type="GO" id="GO:0032453">
    <property type="term" value="F:histone H3K4 demethylase activity"/>
    <property type="evidence" value="ECO:0007669"/>
    <property type="project" value="TreeGrafter"/>
</dbReference>
<keyword evidence="6" id="KW-1185">Reference proteome</keyword>
<dbReference type="Proteomes" id="UP000612585">
    <property type="component" value="Unassembled WGS sequence"/>
</dbReference>
<dbReference type="AlphaFoldDB" id="A0A8J4E778"/>
<dbReference type="SUPFAM" id="SSF51197">
    <property type="entry name" value="Clavaminate synthase-like"/>
    <property type="match status" value="1"/>
</dbReference>
<comment type="caution">
    <text evidence="5">The sequence shown here is derived from an EMBL/GenBank/DDBJ whole genome shotgun (WGS) entry which is preliminary data.</text>
</comment>
<feature type="domain" description="JmjC" evidence="4">
    <location>
        <begin position="110"/>
        <end position="254"/>
    </location>
</feature>
<dbReference type="RefSeq" id="WP_204006561.1">
    <property type="nucleotide sequence ID" value="NZ_BOPG01000067.1"/>
</dbReference>
<proteinExistence type="predicted"/>
<evidence type="ECO:0000256" key="1">
    <source>
        <dbReference type="ARBA" id="ARBA00001954"/>
    </source>
</evidence>
<dbReference type="PROSITE" id="PS51184">
    <property type="entry name" value="JMJC"/>
    <property type="match status" value="1"/>
</dbReference>
<dbReference type="GO" id="GO:0046872">
    <property type="term" value="F:metal ion binding"/>
    <property type="evidence" value="ECO:0007669"/>
    <property type="project" value="UniProtKB-KW"/>
</dbReference>
<keyword evidence="2" id="KW-0479">Metal-binding</keyword>
<dbReference type="InterPro" id="IPR003347">
    <property type="entry name" value="JmjC_dom"/>
</dbReference>
<accession>A0A8J4E778</accession>
<evidence type="ECO:0000259" key="4">
    <source>
        <dbReference type="PROSITE" id="PS51184"/>
    </source>
</evidence>
<reference evidence="5" key="1">
    <citation type="submission" date="2021-01" db="EMBL/GenBank/DDBJ databases">
        <title>Whole genome shotgun sequence of Virgisporangium aurantiacum NBRC 16421.</title>
        <authorList>
            <person name="Komaki H."/>
            <person name="Tamura T."/>
        </authorList>
    </citation>
    <scope>NUCLEOTIDE SEQUENCE</scope>
    <source>
        <strain evidence="5">NBRC 16421</strain>
    </source>
</reference>
<organism evidence="5 6">
    <name type="scientific">Virgisporangium aurantiacum</name>
    <dbReference type="NCBI Taxonomy" id="175570"/>
    <lineage>
        <taxon>Bacteria</taxon>
        <taxon>Bacillati</taxon>
        <taxon>Actinomycetota</taxon>
        <taxon>Actinomycetes</taxon>
        <taxon>Micromonosporales</taxon>
        <taxon>Micromonosporaceae</taxon>
        <taxon>Virgisporangium</taxon>
    </lineage>
</organism>
<dbReference type="EMBL" id="BOPG01000067">
    <property type="protein sequence ID" value="GIJ61557.1"/>
    <property type="molecule type" value="Genomic_DNA"/>
</dbReference>
<dbReference type="GO" id="GO:0051864">
    <property type="term" value="F:histone H3K36 demethylase activity"/>
    <property type="evidence" value="ECO:0007669"/>
    <property type="project" value="TreeGrafter"/>
</dbReference>
<protein>
    <recommendedName>
        <fullName evidence="4">JmjC domain-containing protein</fullName>
    </recommendedName>
</protein>
<sequence length="409" mass="44031">MTGVVERADVRPALRRCVGIPVDEFVSKHWGQAPLLSRPPGGFADLFGLDAVDELLSTHGLRTPFVRVARDGTVLPKAEFTGSGGAGAEIGDQVLDEKVLGLLCDGATIVLQGLHRTWAPLASFTARLHHDLGHPVQINAYVTPAGNRGFATHYDTHDVFVLQIAGRKRWTIHPPVMVDPLPLQAWGGRSDEVAAAASGPAAIDRVFTPGDALYLPRGWLHSAEAVGELSVHLTIGIRTVTRYALVEEMLAMAVGAQPLRASLPFGVDVADPAAVEPELAATVAALRDWLTTVDPAEVAGRLRERFWPGDRPAPLRPLAQAAFRAGLDRDSLVTARPGLRWRLEHDDPRTVTLRTFDRTLTMPAGCAPALEWLLAGPVRRVADTPGLDEVDDALVLARRLLKEAVLVPA</sequence>